<name>A0A482ETE4_SALSP</name>
<geneLocation type="plasmid" evidence="1">
    <name>pSa1423-160k</name>
</geneLocation>
<evidence type="ECO:0000313" key="1">
    <source>
        <dbReference type="EMBL" id="QBM91488.1"/>
    </source>
</evidence>
<gene>
    <name evidence="1" type="ORF">NNIBIDOC_00159</name>
</gene>
<sequence>MAGSYSICCDYAFYLTHQAPGTAFIETNTNRFKITWSVLTSTLLSSLLTRHQISLTCKIPTRRSRSGVFYSGLYRFI</sequence>
<organism evidence="1">
    <name type="scientific">Salmonella sp</name>
    <dbReference type="NCBI Taxonomy" id="599"/>
    <lineage>
        <taxon>Bacteria</taxon>
        <taxon>Pseudomonadati</taxon>
        <taxon>Pseudomonadota</taxon>
        <taxon>Gammaproteobacteria</taxon>
        <taxon>Enterobacterales</taxon>
        <taxon>Enterobacteriaceae</taxon>
        <taxon>Salmonella</taxon>
    </lineage>
</organism>
<dbReference type="EMBL" id="MK356558">
    <property type="protein sequence ID" value="QBM91488.1"/>
    <property type="molecule type" value="Genomic_DNA"/>
</dbReference>
<accession>A0A482ETE4</accession>
<reference evidence="1" key="1">
    <citation type="submission" date="2019-01" db="EMBL/GenBank/DDBJ databases">
        <title>Salmonella strain 1423 plasmid sequences.</title>
        <authorList>
            <person name="Chen K."/>
            <person name="Chen S."/>
        </authorList>
    </citation>
    <scope>NUCLEOTIDE SEQUENCE</scope>
    <source>
        <strain evidence="1">Sa1423</strain>
        <plasmid evidence="1">pSa1423-160k</plasmid>
    </source>
</reference>
<keyword evidence="1" id="KW-0614">Plasmid</keyword>
<protein>
    <submittedName>
        <fullName evidence="1">Uncharacterized protein</fullName>
    </submittedName>
</protein>
<proteinExistence type="predicted"/>
<dbReference type="AlphaFoldDB" id="A0A482ETE4"/>